<proteinExistence type="predicted"/>
<dbReference type="GO" id="GO:0005829">
    <property type="term" value="C:cytosol"/>
    <property type="evidence" value="ECO:0007669"/>
    <property type="project" value="TreeGrafter"/>
</dbReference>
<sequence length="488" mass="52637">MSSESPALSSESPATSSESLATSSESLATSSESLATPSESLATALARAGSPAELLRNLPSPPSTFPVRPEFTNWRSEQRSWVETCALLDQSHHMTDLFLSGPDALRLLGDVAVNSFAGFGVGKAKQFVAVDPDGFLIGDAILFHLEDELFDLVGHPMVIDWVTFHLERGGYRATAERDDNSAVRTAGPPRLYRYELQGPTAAALVEQVTGAPLPDVKFFNMAEFGIAGRRVRGLRHGMAGQPGFELFGPWADGDAVLQALLTAGADHGLVRVGAKAYSTANLESGWVPAPMAALFSDDPLMQEYREWLPVAKVGSIGGSHDPADISGHYLTPFDIGYGKTVRFDHEFIGRAALERMAEAPPRTKVTLVWNAEDVAAAVGSLYRPGPGAKYIEMPKARYATHHEDKVLKDGRQVGISLDCGYLANERVMVSLATVENEHAEPGTEVTVVWGEQPVSGKPAVEEHVQVEIRATVAPVPFVDFAREGYRTR</sequence>
<evidence type="ECO:0000313" key="4">
    <source>
        <dbReference type="Proteomes" id="UP000322499"/>
    </source>
</evidence>
<protein>
    <submittedName>
        <fullName evidence="3">Glycine cleavage system aminomethyltransferase T</fullName>
    </submittedName>
</protein>
<keyword evidence="4" id="KW-1185">Reference proteome</keyword>
<dbReference type="AlphaFoldDB" id="A0A5S5CZM4"/>
<name>A0A5S5CZM4_9ACTN</name>
<dbReference type="PANTHER" id="PTHR43757">
    <property type="entry name" value="AMINOMETHYLTRANSFERASE"/>
    <property type="match status" value="1"/>
</dbReference>
<organism evidence="3 4">
    <name type="scientific">Blastococcus xanthinilyticus</name>
    <dbReference type="NCBI Taxonomy" id="1564164"/>
    <lineage>
        <taxon>Bacteria</taxon>
        <taxon>Bacillati</taxon>
        <taxon>Actinomycetota</taxon>
        <taxon>Actinomycetes</taxon>
        <taxon>Geodermatophilales</taxon>
        <taxon>Geodermatophilaceae</taxon>
        <taxon>Blastococcus</taxon>
    </lineage>
</organism>
<comment type="caution">
    <text evidence="3">The sequence shown here is derived from an EMBL/GenBank/DDBJ whole genome shotgun (WGS) entry which is preliminary data.</text>
</comment>
<accession>A0A5S5CZM4</accession>
<gene>
    <name evidence="3" type="ORF">BD833_103360</name>
</gene>
<keyword evidence="3" id="KW-0808">Transferase</keyword>
<evidence type="ECO:0000256" key="1">
    <source>
        <dbReference type="SAM" id="MobiDB-lite"/>
    </source>
</evidence>
<dbReference type="PANTHER" id="PTHR43757:SF2">
    <property type="entry name" value="AMINOMETHYLTRANSFERASE, MITOCHONDRIAL"/>
    <property type="match status" value="1"/>
</dbReference>
<feature type="region of interest" description="Disordered" evidence="1">
    <location>
        <begin position="1"/>
        <end position="42"/>
    </location>
</feature>
<dbReference type="InterPro" id="IPR006222">
    <property type="entry name" value="GCVT_N"/>
</dbReference>
<evidence type="ECO:0000313" key="3">
    <source>
        <dbReference type="EMBL" id="TYP89203.1"/>
    </source>
</evidence>
<dbReference type="Proteomes" id="UP000322499">
    <property type="component" value="Unassembled WGS sequence"/>
</dbReference>
<dbReference type="GO" id="GO:0008168">
    <property type="term" value="F:methyltransferase activity"/>
    <property type="evidence" value="ECO:0007669"/>
    <property type="project" value="UniProtKB-KW"/>
</dbReference>
<dbReference type="GO" id="GO:0032259">
    <property type="term" value="P:methylation"/>
    <property type="evidence" value="ECO:0007669"/>
    <property type="project" value="UniProtKB-KW"/>
</dbReference>
<dbReference type="Pfam" id="PF01571">
    <property type="entry name" value="GCV_T"/>
    <property type="match status" value="1"/>
</dbReference>
<dbReference type="Gene3D" id="3.30.1360.120">
    <property type="entry name" value="Probable tRNA modification gtpase trme, domain 1"/>
    <property type="match status" value="1"/>
</dbReference>
<dbReference type="InterPro" id="IPR027266">
    <property type="entry name" value="TrmE/GcvT-like"/>
</dbReference>
<reference evidence="3 4" key="1">
    <citation type="submission" date="2019-07" db="EMBL/GenBank/DDBJ databases">
        <title>Genomic Encyclopedia of Archaeal and Bacterial Type Strains, Phase II (KMG-II): from individual species to whole genera.</title>
        <authorList>
            <person name="Goeker M."/>
        </authorList>
    </citation>
    <scope>NUCLEOTIDE SEQUENCE [LARGE SCALE GENOMIC DNA]</scope>
    <source>
        <strain evidence="3 4">DSM 46842</strain>
    </source>
</reference>
<dbReference type="InterPro" id="IPR028896">
    <property type="entry name" value="GcvT/YgfZ/DmdA"/>
</dbReference>
<feature type="domain" description="GCVT N-terminal" evidence="2">
    <location>
        <begin position="62"/>
        <end position="286"/>
    </location>
</feature>
<keyword evidence="3" id="KW-0489">Methyltransferase</keyword>
<dbReference type="EMBL" id="VNHW01000003">
    <property type="protein sequence ID" value="TYP89203.1"/>
    <property type="molecule type" value="Genomic_DNA"/>
</dbReference>
<dbReference type="RefSeq" id="WP_166532384.1">
    <property type="nucleotide sequence ID" value="NZ_VNHW01000003.1"/>
</dbReference>
<dbReference type="SUPFAM" id="SSF103025">
    <property type="entry name" value="Folate-binding domain"/>
    <property type="match status" value="1"/>
</dbReference>
<evidence type="ECO:0000259" key="2">
    <source>
        <dbReference type="Pfam" id="PF01571"/>
    </source>
</evidence>